<protein>
    <submittedName>
        <fullName evidence="4">Ca-activated chloride channel family protein</fullName>
    </submittedName>
</protein>
<dbReference type="STRING" id="225004.SAMN02745152_00742"/>
<name>A0A1T4M3H9_9SPIR</name>
<dbReference type="OrthoDB" id="353431at2"/>
<keyword evidence="5" id="KW-1185">Reference proteome</keyword>
<keyword evidence="1" id="KW-0802">TPR repeat</keyword>
<evidence type="ECO:0000256" key="1">
    <source>
        <dbReference type="PROSITE-ProRule" id="PRU00339"/>
    </source>
</evidence>
<dbReference type="RefSeq" id="WP_078930496.1">
    <property type="nucleotide sequence ID" value="NZ_FUXC01000003.1"/>
</dbReference>
<dbReference type="Pfam" id="PF13519">
    <property type="entry name" value="VWA_2"/>
    <property type="match status" value="1"/>
</dbReference>
<dbReference type="SMART" id="SM00327">
    <property type="entry name" value="VWA"/>
    <property type="match status" value="1"/>
</dbReference>
<dbReference type="PROSITE" id="PS50005">
    <property type="entry name" value="TPR"/>
    <property type="match status" value="1"/>
</dbReference>
<dbReference type="Gene3D" id="1.25.40.10">
    <property type="entry name" value="Tetratricopeptide repeat domain"/>
    <property type="match status" value="1"/>
</dbReference>
<dbReference type="AlphaFoldDB" id="A0A1T4M3H9"/>
<dbReference type="SMART" id="SM00028">
    <property type="entry name" value="TPR"/>
    <property type="match status" value="1"/>
</dbReference>
<feature type="transmembrane region" description="Helical" evidence="2">
    <location>
        <begin position="6"/>
        <end position="25"/>
    </location>
</feature>
<gene>
    <name evidence="4" type="ORF">SAMN02745152_00742</name>
</gene>
<dbReference type="InterPro" id="IPR036465">
    <property type="entry name" value="vWFA_dom_sf"/>
</dbReference>
<evidence type="ECO:0000259" key="3">
    <source>
        <dbReference type="PROSITE" id="PS50234"/>
    </source>
</evidence>
<feature type="transmembrane region" description="Helical" evidence="2">
    <location>
        <begin position="56"/>
        <end position="79"/>
    </location>
</feature>
<dbReference type="SUPFAM" id="SSF48452">
    <property type="entry name" value="TPR-like"/>
    <property type="match status" value="1"/>
</dbReference>
<keyword evidence="2" id="KW-1133">Transmembrane helix</keyword>
<dbReference type="Gene3D" id="3.40.50.410">
    <property type="entry name" value="von Willebrand factor, type A domain"/>
    <property type="match status" value="1"/>
</dbReference>
<feature type="domain" description="VWFA" evidence="3">
    <location>
        <begin position="92"/>
        <end position="229"/>
    </location>
</feature>
<evidence type="ECO:0000256" key="2">
    <source>
        <dbReference type="SAM" id="Phobius"/>
    </source>
</evidence>
<feature type="repeat" description="TPR" evidence="1">
    <location>
        <begin position="442"/>
        <end position="475"/>
    </location>
</feature>
<dbReference type="PROSITE" id="PS50234">
    <property type="entry name" value="VWFA"/>
    <property type="match status" value="1"/>
</dbReference>
<dbReference type="Proteomes" id="UP000190395">
    <property type="component" value="Unassembled WGS sequence"/>
</dbReference>
<dbReference type="GeneID" id="303367004"/>
<organism evidence="4 5">
    <name type="scientific">Treponema berlinense</name>
    <dbReference type="NCBI Taxonomy" id="225004"/>
    <lineage>
        <taxon>Bacteria</taxon>
        <taxon>Pseudomonadati</taxon>
        <taxon>Spirochaetota</taxon>
        <taxon>Spirochaetia</taxon>
        <taxon>Spirochaetales</taxon>
        <taxon>Treponemataceae</taxon>
        <taxon>Treponema</taxon>
    </lineage>
</organism>
<reference evidence="4 5" key="1">
    <citation type="submission" date="2017-02" db="EMBL/GenBank/DDBJ databases">
        <authorList>
            <person name="Peterson S.W."/>
        </authorList>
    </citation>
    <scope>NUCLEOTIDE SEQUENCE [LARGE SCALE GENOMIC DNA]</scope>
    <source>
        <strain evidence="4 5">ATCC BAA-909</strain>
    </source>
</reference>
<keyword evidence="2" id="KW-0812">Transmembrane</keyword>
<evidence type="ECO:0000313" key="4">
    <source>
        <dbReference type="EMBL" id="SJZ61445.1"/>
    </source>
</evidence>
<accession>A0A1T4M3H9</accession>
<keyword evidence="2" id="KW-0472">Membrane</keyword>
<dbReference type="InterPro" id="IPR002035">
    <property type="entry name" value="VWF_A"/>
</dbReference>
<feature type="transmembrane region" description="Helical" evidence="2">
    <location>
        <begin position="316"/>
        <end position="336"/>
    </location>
</feature>
<dbReference type="EMBL" id="FUXC01000003">
    <property type="protein sequence ID" value="SJZ61445.1"/>
    <property type="molecule type" value="Genomic_DNA"/>
</dbReference>
<sequence length="544" mass="60414">MLDIQRPYAFFILLILIFFSAYDLFRYKKVAKSLGVANLMNNFQKNKSFRRFKISIILRTVLRFFACAFAVFAFAGIFWGTNAVAVQKTGDAVAFVFDISWSMNAKDAPGGLTRLEASRQYAWKLLEKMNGTSVSVVLAKGDGIIAVPLTDDRTSVDSILESLSPALMTAAGSSIGKGISSAMQAFPKNMSQNAHVWVFTDGDETDGSLSFALDDAARFGIPVTLVGFGTARPVEILAGDGVTKVKTFLNAEKMIDAASAANKKSLLPRHRLSPDNSISYVAADSEGSAYVLLNQLSGKKMAGESFEIQKISHHKMFIFLAILFFIFSFIVSELDLNFLSGSKSAKKTAVLAVFALLPFFTSCKSEKFSVLNGVFNWYQKKYQTATANFLRSYNNSKLSEDKTLAEYCAYNLASTYIMQDELDAALIRLEQVSPEADEKLKSEAFYNAGIIANRRGDFSLAREYFKKAVLADSSNLNAKINLEFIQQQLESRNSKSAEKEMTSVNVEKNNNSMENAVFNLIQQEEKERWQKLQSNKKDSSVVDY</sequence>
<dbReference type="InterPro" id="IPR019734">
    <property type="entry name" value="TPR_rpt"/>
</dbReference>
<dbReference type="InterPro" id="IPR011990">
    <property type="entry name" value="TPR-like_helical_dom_sf"/>
</dbReference>
<evidence type="ECO:0000313" key="5">
    <source>
        <dbReference type="Proteomes" id="UP000190395"/>
    </source>
</evidence>
<proteinExistence type="predicted"/>
<dbReference type="SUPFAM" id="SSF53300">
    <property type="entry name" value="vWA-like"/>
    <property type="match status" value="1"/>
</dbReference>